<accession>A0A919YJ39</accession>
<dbReference type="EMBL" id="BOSE01000001">
    <property type="protein sequence ID" value="GIP14833.1"/>
    <property type="molecule type" value="Genomic_DNA"/>
</dbReference>
<dbReference type="InterPro" id="IPR029070">
    <property type="entry name" value="Chitinase_insertion_sf"/>
</dbReference>
<evidence type="ECO:0000256" key="1">
    <source>
        <dbReference type="SAM" id="Coils"/>
    </source>
</evidence>
<dbReference type="PANTHER" id="PTHR46066:SF2">
    <property type="entry name" value="CHITINASE DOMAIN-CONTAINING PROTEIN 1"/>
    <property type="match status" value="1"/>
</dbReference>
<dbReference type="AlphaFoldDB" id="A0A919YJ39"/>
<feature type="transmembrane region" description="Helical" evidence="2">
    <location>
        <begin position="6"/>
        <end position="27"/>
    </location>
</feature>
<keyword evidence="1" id="KW-0175">Coiled coil</keyword>
<dbReference type="Proteomes" id="UP000683139">
    <property type="component" value="Unassembled WGS sequence"/>
</dbReference>
<name>A0A919YJ39_9BACL</name>
<dbReference type="Gene3D" id="3.10.50.10">
    <property type="match status" value="1"/>
</dbReference>
<evidence type="ECO:0000313" key="4">
    <source>
        <dbReference type="EMBL" id="GIP14833.1"/>
    </source>
</evidence>
<dbReference type="GO" id="GO:0005975">
    <property type="term" value="P:carbohydrate metabolic process"/>
    <property type="evidence" value="ECO:0007669"/>
    <property type="project" value="InterPro"/>
</dbReference>
<keyword evidence="2" id="KW-1133">Transmembrane helix</keyword>
<keyword evidence="5" id="KW-1185">Reference proteome</keyword>
<protein>
    <recommendedName>
        <fullName evidence="3">GH18 domain-containing protein</fullName>
    </recommendedName>
</protein>
<evidence type="ECO:0000259" key="3">
    <source>
        <dbReference type="Pfam" id="PF00704"/>
    </source>
</evidence>
<sequence>MRKRWFIIIANIVALLLVLTAAWWLMFGKDWYEKRISNEKPVGEHPELNWSAWIADWDWQTGEEHALQQIEGMGSLQLFVGYFDEQGQVIWGDQQQQAVASIKQKIAQLNEQRASKKQSALEPKLYLTLVNDMRLADGSSVQKSSELVGQMLTSQQVQSDYIEQFIALVKEHELDGLEMDFENIDEQLWPELLEFYRKLYRRIHEEQLELRILLEPKAKFESFELPEGPQYVVMAYNLFGPHSGPGPKANLSFIGKLTARMEHIPGEPAVAIATGGFQWDQANKVKSLTEQEIDELIITHGVKVAHDEESGAKHFTYKQDGQSFEVWYADGETLQFWAEAIQQRGFHQLALWRLGNISDLTLERLRQL</sequence>
<dbReference type="Pfam" id="PF00704">
    <property type="entry name" value="Glyco_hydro_18"/>
    <property type="match status" value="1"/>
</dbReference>
<keyword evidence="2" id="KW-0812">Transmembrane</keyword>
<gene>
    <name evidence="4" type="ORF">J40TS1_04750</name>
</gene>
<dbReference type="SUPFAM" id="SSF51445">
    <property type="entry name" value="(Trans)glycosidases"/>
    <property type="match status" value="1"/>
</dbReference>
<dbReference type="Gene3D" id="3.20.20.80">
    <property type="entry name" value="Glycosidases"/>
    <property type="match status" value="1"/>
</dbReference>
<evidence type="ECO:0000256" key="2">
    <source>
        <dbReference type="SAM" id="Phobius"/>
    </source>
</evidence>
<proteinExistence type="predicted"/>
<organism evidence="4 5">
    <name type="scientific">Paenibacillus montaniterrae</name>
    <dbReference type="NCBI Taxonomy" id="429341"/>
    <lineage>
        <taxon>Bacteria</taxon>
        <taxon>Bacillati</taxon>
        <taxon>Bacillota</taxon>
        <taxon>Bacilli</taxon>
        <taxon>Bacillales</taxon>
        <taxon>Paenibacillaceae</taxon>
        <taxon>Paenibacillus</taxon>
    </lineage>
</organism>
<evidence type="ECO:0000313" key="5">
    <source>
        <dbReference type="Proteomes" id="UP000683139"/>
    </source>
</evidence>
<feature type="domain" description="GH18" evidence="3">
    <location>
        <begin position="148"/>
        <end position="355"/>
    </location>
</feature>
<keyword evidence="2" id="KW-0472">Membrane</keyword>
<dbReference type="InterPro" id="IPR001223">
    <property type="entry name" value="Glyco_hydro18_cat"/>
</dbReference>
<dbReference type="InterPro" id="IPR017853">
    <property type="entry name" value="GH"/>
</dbReference>
<feature type="coiled-coil region" evidence="1">
    <location>
        <begin position="92"/>
        <end position="119"/>
    </location>
</feature>
<dbReference type="PANTHER" id="PTHR46066">
    <property type="entry name" value="CHITINASE DOMAIN-CONTAINING PROTEIN 1 FAMILY MEMBER"/>
    <property type="match status" value="1"/>
</dbReference>
<reference evidence="4" key="1">
    <citation type="submission" date="2021-03" db="EMBL/GenBank/DDBJ databases">
        <title>Antimicrobial resistance genes in bacteria isolated from Japanese honey, and their potential for conferring macrolide and lincosamide resistance in the American foulbrood pathogen Paenibacillus larvae.</title>
        <authorList>
            <person name="Okamoto M."/>
            <person name="Kumagai M."/>
            <person name="Kanamori H."/>
            <person name="Takamatsu D."/>
        </authorList>
    </citation>
    <scope>NUCLEOTIDE SEQUENCE</scope>
    <source>
        <strain evidence="4">J40TS1</strain>
    </source>
</reference>
<dbReference type="RefSeq" id="WP_213513019.1">
    <property type="nucleotide sequence ID" value="NZ_BOSE01000001.1"/>
</dbReference>
<comment type="caution">
    <text evidence="4">The sequence shown here is derived from an EMBL/GenBank/DDBJ whole genome shotgun (WGS) entry which is preliminary data.</text>
</comment>